<organism evidence="5 6">
    <name type="scientific">Marseilla massiliensis</name>
    <dbReference type="NCBI Taxonomy" id="1841864"/>
    <lineage>
        <taxon>Bacteria</taxon>
        <taxon>Pseudomonadati</taxon>
        <taxon>Bacteroidota</taxon>
        <taxon>Bacteroidia</taxon>
        <taxon>Bacteroidales</taxon>
        <taxon>Prevotellaceae</taxon>
        <taxon>Marseilla</taxon>
    </lineage>
</organism>
<dbReference type="PANTHER" id="PTHR33204:SF29">
    <property type="entry name" value="TRANSCRIPTIONAL REGULATOR"/>
    <property type="match status" value="1"/>
</dbReference>
<evidence type="ECO:0000256" key="2">
    <source>
        <dbReference type="ARBA" id="ARBA00023125"/>
    </source>
</evidence>
<keyword evidence="6" id="KW-1185">Reference proteome</keyword>
<protein>
    <submittedName>
        <fullName evidence="5">Helix-turn-helix transcriptional regulator</fullName>
    </submittedName>
</protein>
<dbReference type="Proteomes" id="UP000706891">
    <property type="component" value="Unassembled WGS sequence"/>
</dbReference>
<gene>
    <name evidence="5" type="ORF">H6A34_02145</name>
</gene>
<evidence type="ECO:0000256" key="3">
    <source>
        <dbReference type="ARBA" id="ARBA00023163"/>
    </source>
</evidence>
<comment type="caution">
    <text evidence="5">The sequence shown here is derived from an EMBL/GenBank/DDBJ whole genome shotgun (WGS) entry which is preliminary data.</text>
</comment>
<dbReference type="InterPro" id="IPR002577">
    <property type="entry name" value="HTH_HxlR"/>
</dbReference>
<evidence type="ECO:0000313" key="6">
    <source>
        <dbReference type="Proteomes" id="UP000706891"/>
    </source>
</evidence>
<evidence type="ECO:0000313" key="5">
    <source>
        <dbReference type="EMBL" id="MBM6672684.1"/>
    </source>
</evidence>
<dbReference type="EMBL" id="JACJJG010000004">
    <property type="protein sequence ID" value="MBM6672684.1"/>
    <property type="molecule type" value="Genomic_DNA"/>
</dbReference>
<name>A0A939B4V6_9BACT</name>
<proteinExistence type="predicted"/>
<dbReference type="InterPro" id="IPR036390">
    <property type="entry name" value="WH_DNA-bd_sf"/>
</dbReference>
<dbReference type="SUPFAM" id="SSF46785">
    <property type="entry name" value="Winged helix' DNA-binding domain"/>
    <property type="match status" value="1"/>
</dbReference>
<reference evidence="5" key="1">
    <citation type="submission" date="2020-08" db="EMBL/GenBank/DDBJ databases">
        <authorList>
            <person name="Cejkova D."/>
            <person name="Kubasova T."/>
            <person name="Jahodarova E."/>
            <person name="Rychlik I."/>
        </authorList>
    </citation>
    <scope>NUCLEOTIDE SEQUENCE</scope>
    <source>
        <strain evidence="5">An824</strain>
    </source>
</reference>
<reference evidence="5" key="2">
    <citation type="journal article" date="2021" name="Sci. Rep.">
        <title>The distribution of antibiotic resistance genes in chicken gut microbiota commensals.</title>
        <authorList>
            <person name="Juricova H."/>
            <person name="Matiasovicova J."/>
            <person name="Kubasova T."/>
            <person name="Cejkova D."/>
            <person name="Rychlik I."/>
        </authorList>
    </citation>
    <scope>NUCLEOTIDE SEQUENCE</scope>
    <source>
        <strain evidence="5">An824</strain>
    </source>
</reference>
<keyword evidence="2" id="KW-0238">DNA-binding</keyword>
<dbReference type="GO" id="GO:0003677">
    <property type="term" value="F:DNA binding"/>
    <property type="evidence" value="ECO:0007669"/>
    <property type="project" value="UniProtKB-KW"/>
</dbReference>
<dbReference type="RefSeq" id="WP_205103161.1">
    <property type="nucleotide sequence ID" value="NZ_JACJJG010000004.1"/>
</dbReference>
<keyword evidence="1" id="KW-0805">Transcription regulation</keyword>
<dbReference type="Gene3D" id="1.10.10.10">
    <property type="entry name" value="Winged helix-like DNA-binding domain superfamily/Winged helix DNA-binding domain"/>
    <property type="match status" value="1"/>
</dbReference>
<dbReference type="AlphaFoldDB" id="A0A939B4V6"/>
<feature type="domain" description="HTH hxlR-type" evidence="4">
    <location>
        <begin position="13"/>
        <end position="111"/>
    </location>
</feature>
<dbReference type="InterPro" id="IPR036388">
    <property type="entry name" value="WH-like_DNA-bd_sf"/>
</dbReference>
<evidence type="ECO:0000259" key="4">
    <source>
        <dbReference type="PROSITE" id="PS51118"/>
    </source>
</evidence>
<accession>A0A939B4V6</accession>
<evidence type="ECO:0000256" key="1">
    <source>
        <dbReference type="ARBA" id="ARBA00023015"/>
    </source>
</evidence>
<dbReference type="PROSITE" id="PS51118">
    <property type="entry name" value="HTH_HXLR"/>
    <property type="match status" value="1"/>
</dbReference>
<dbReference type="PANTHER" id="PTHR33204">
    <property type="entry name" value="TRANSCRIPTIONAL REGULATOR, MARR FAMILY"/>
    <property type="match status" value="1"/>
</dbReference>
<dbReference type="Pfam" id="PF01638">
    <property type="entry name" value="HxlR"/>
    <property type="match status" value="1"/>
</dbReference>
<keyword evidence="3" id="KW-0804">Transcription</keyword>
<sequence length="123" mass="14152">MKYERKIPIDLDCGVTIYQIMVGGKWKPYLINCMNCGLKRPSELLRAIHGATKRVLAQQLNEMEQMGLVTKRLYPEMPPRAEYELTETGRSLIPIIRLMDEWGLKHSCLFNEKGQYVGQNHGG</sequence>